<evidence type="ECO:0000313" key="1">
    <source>
        <dbReference type="EMBL" id="JAD37187.1"/>
    </source>
</evidence>
<dbReference type="AlphaFoldDB" id="A0A0A8ZQS5"/>
<organism evidence="1">
    <name type="scientific">Arundo donax</name>
    <name type="common">Giant reed</name>
    <name type="synonym">Donax arundinaceus</name>
    <dbReference type="NCBI Taxonomy" id="35708"/>
    <lineage>
        <taxon>Eukaryota</taxon>
        <taxon>Viridiplantae</taxon>
        <taxon>Streptophyta</taxon>
        <taxon>Embryophyta</taxon>
        <taxon>Tracheophyta</taxon>
        <taxon>Spermatophyta</taxon>
        <taxon>Magnoliopsida</taxon>
        <taxon>Liliopsida</taxon>
        <taxon>Poales</taxon>
        <taxon>Poaceae</taxon>
        <taxon>PACMAD clade</taxon>
        <taxon>Arundinoideae</taxon>
        <taxon>Arundineae</taxon>
        <taxon>Arundo</taxon>
    </lineage>
</organism>
<protein>
    <submittedName>
        <fullName evidence="1">Uncharacterized protein</fullName>
    </submittedName>
</protein>
<dbReference type="EMBL" id="GBRH01260708">
    <property type="protein sequence ID" value="JAD37187.1"/>
    <property type="molecule type" value="Transcribed_RNA"/>
</dbReference>
<accession>A0A0A8ZQS5</accession>
<reference evidence="1" key="2">
    <citation type="journal article" date="2015" name="Data Brief">
        <title>Shoot transcriptome of the giant reed, Arundo donax.</title>
        <authorList>
            <person name="Barrero R.A."/>
            <person name="Guerrero F.D."/>
            <person name="Moolhuijzen P."/>
            <person name="Goolsby J.A."/>
            <person name="Tidwell J."/>
            <person name="Bellgard S.E."/>
            <person name="Bellgard M.I."/>
        </authorList>
    </citation>
    <scope>NUCLEOTIDE SEQUENCE</scope>
    <source>
        <tissue evidence="1">Shoot tissue taken approximately 20 cm above the soil surface</tissue>
    </source>
</reference>
<sequence>MKGGSGVKMRHSKKLKLSLARSKATLNMMKKLLMKTVQTRTHRKMNQAGKMQTFTIVMILVFRVCLLTLVLTTHLNCLLEPKLRRI</sequence>
<name>A0A0A8ZQS5_ARUDO</name>
<reference evidence="1" key="1">
    <citation type="submission" date="2014-09" db="EMBL/GenBank/DDBJ databases">
        <authorList>
            <person name="Magalhaes I.L.F."/>
            <person name="Oliveira U."/>
            <person name="Santos F.R."/>
            <person name="Vidigal T.H.D.A."/>
            <person name="Brescovit A.D."/>
            <person name="Santos A.J."/>
        </authorList>
    </citation>
    <scope>NUCLEOTIDE SEQUENCE</scope>
    <source>
        <tissue evidence="1">Shoot tissue taken approximately 20 cm above the soil surface</tissue>
    </source>
</reference>
<proteinExistence type="predicted"/>